<dbReference type="InterPro" id="IPR036188">
    <property type="entry name" value="FAD/NAD-bd_sf"/>
</dbReference>
<dbReference type="GO" id="GO:0004499">
    <property type="term" value="F:N,N-dimethylaniline monooxygenase activity"/>
    <property type="evidence" value="ECO:0007669"/>
    <property type="project" value="InterPro"/>
</dbReference>
<evidence type="ECO:0000256" key="3">
    <source>
        <dbReference type="ARBA" id="ARBA00022630"/>
    </source>
</evidence>
<evidence type="ECO:0000256" key="1">
    <source>
        <dbReference type="ARBA" id="ARBA00001974"/>
    </source>
</evidence>
<evidence type="ECO:0000256" key="6">
    <source>
        <dbReference type="ARBA" id="ARBA00023002"/>
    </source>
</evidence>
<dbReference type="GO" id="GO:0050661">
    <property type="term" value="F:NADP binding"/>
    <property type="evidence" value="ECO:0007669"/>
    <property type="project" value="InterPro"/>
</dbReference>
<dbReference type="Pfam" id="PF13450">
    <property type="entry name" value="NAD_binding_8"/>
    <property type="match status" value="1"/>
</dbReference>
<dbReference type="AlphaFoldDB" id="A0AAJ0D4M9"/>
<organism evidence="9 10">
    <name type="scientific">Extremus antarcticus</name>
    <dbReference type="NCBI Taxonomy" id="702011"/>
    <lineage>
        <taxon>Eukaryota</taxon>
        <taxon>Fungi</taxon>
        <taxon>Dikarya</taxon>
        <taxon>Ascomycota</taxon>
        <taxon>Pezizomycotina</taxon>
        <taxon>Dothideomycetes</taxon>
        <taxon>Dothideomycetidae</taxon>
        <taxon>Mycosphaerellales</taxon>
        <taxon>Extremaceae</taxon>
        <taxon>Extremus</taxon>
    </lineage>
</organism>
<sequence length="498" mass="55998">MAWKDERKVDSVCIVGAGPSGLAAAKYLVAEKAFSRIVVFEQRDNVGGLWNHLPCPKSTKDTLPVPQTSPDDQADPTHPVLSPVYEMLETNIPRGLMGFSDQDWDADCQLFPGHETVLKYLEHYAVDVLDLIKSNTKVLDIRPTEDERWLVKTIASTESARSSPNSETFDAVLIASGHFDVPHIPSVSGIEAWNKTHPGSITHSKFYRHPSDFVDKKVIVVGNSASGVDIAAQISSVSKMPLVQSSKSPSAAQSETKLEKPQITEYIVAGRCVQFADGSVERDVDSILYCTGYFYSYPFLRTLRPSVVTSGEYVENLYQHIFYRPCPTLAFAALNQKIIPFPVAEAQAAVISRVWAGRLSLPDDQEMKRWEQHTLEETGGGRNFHVLKLPMDADYINMLHDWAISADQSTDGCHEQRRRRMSNTDGSKGQKTANGMLVGKEPPFWAEKEYWTRERFPDIKKAFQSFGEDRHSKRTLEDVGFDYEKHKQERIAESKRLL</sequence>
<keyword evidence="4" id="KW-0274">FAD</keyword>
<dbReference type="PANTHER" id="PTHR23023">
    <property type="entry name" value="DIMETHYLANILINE MONOOXYGENASE"/>
    <property type="match status" value="1"/>
</dbReference>
<keyword evidence="7 9" id="KW-0503">Monooxygenase</keyword>
<evidence type="ECO:0000256" key="2">
    <source>
        <dbReference type="ARBA" id="ARBA00009183"/>
    </source>
</evidence>
<feature type="region of interest" description="Disordered" evidence="8">
    <location>
        <begin position="410"/>
        <end position="437"/>
    </location>
</feature>
<comment type="caution">
    <text evidence="9">The sequence shown here is derived from an EMBL/GenBank/DDBJ whole genome shotgun (WGS) entry which is preliminary data.</text>
</comment>
<name>A0AAJ0D4M9_9PEZI</name>
<dbReference type="EMBL" id="JAWDJX010000128">
    <property type="protein sequence ID" value="KAK3045969.1"/>
    <property type="molecule type" value="Genomic_DNA"/>
</dbReference>
<keyword evidence="3" id="KW-0285">Flavoprotein</keyword>
<dbReference type="GO" id="GO:0050660">
    <property type="term" value="F:flavin adenine dinucleotide binding"/>
    <property type="evidence" value="ECO:0007669"/>
    <property type="project" value="InterPro"/>
</dbReference>
<dbReference type="InterPro" id="IPR050346">
    <property type="entry name" value="FMO-like"/>
</dbReference>
<evidence type="ECO:0000313" key="9">
    <source>
        <dbReference type="EMBL" id="KAK3045969.1"/>
    </source>
</evidence>
<dbReference type="FunFam" id="3.50.50.60:FF:000138">
    <property type="entry name" value="Flavin-containing monooxygenase"/>
    <property type="match status" value="1"/>
</dbReference>
<evidence type="ECO:0000313" key="10">
    <source>
        <dbReference type="Proteomes" id="UP001271007"/>
    </source>
</evidence>
<comment type="cofactor">
    <cofactor evidence="1">
        <name>FAD</name>
        <dbReference type="ChEBI" id="CHEBI:57692"/>
    </cofactor>
</comment>
<keyword evidence="6" id="KW-0560">Oxidoreductase</keyword>
<evidence type="ECO:0000256" key="4">
    <source>
        <dbReference type="ARBA" id="ARBA00022827"/>
    </source>
</evidence>
<feature type="region of interest" description="Disordered" evidence="8">
    <location>
        <begin position="59"/>
        <end position="79"/>
    </location>
</feature>
<protein>
    <submittedName>
        <fullName evidence="9">Monooxygenase</fullName>
    </submittedName>
</protein>
<feature type="compositionally biased region" description="Polar residues" evidence="8">
    <location>
        <begin position="423"/>
        <end position="433"/>
    </location>
</feature>
<dbReference type="PRINTS" id="PR00370">
    <property type="entry name" value="FMOXYGENASE"/>
</dbReference>
<dbReference type="Proteomes" id="UP001271007">
    <property type="component" value="Unassembled WGS sequence"/>
</dbReference>
<evidence type="ECO:0000256" key="5">
    <source>
        <dbReference type="ARBA" id="ARBA00022857"/>
    </source>
</evidence>
<accession>A0AAJ0D4M9</accession>
<proteinExistence type="inferred from homology"/>
<evidence type="ECO:0000256" key="7">
    <source>
        <dbReference type="ARBA" id="ARBA00023033"/>
    </source>
</evidence>
<dbReference type="InterPro" id="IPR020946">
    <property type="entry name" value="Flavin_mOase-like"/>
</dbReference>
<dbReference type="Pfam" id="PF00743">
    <property type="entry name" value="FMO-like"/>
    <property type="match status" value="2"/>
</dbReference>
<keyword evidence="10" id="KW-1185">Reference proteome</keyword>
<comment type="similarity">
    <text evidence="2">Belongs to the FMO family.</text>
</comment>
<dbReference type="SUPFAM" id="SSF51905">
    <property type="entry name" value="FAD/NAD(P)-binding domain"/>
    <property type="match status" value="2"/>
</dbReference>
<evidence type="ECO:0000256" key="8">
    <source>
        <dbReference type="SAM" id="MobiDB-lite"/>
    </source>
</evidence>
<keyword evidence="5" id="KW-0521">NADP</keyword>
<dbReference type="Gene3D" id="3.50.50.60">
    <property type="entry name" value="FAD/NAD(P)-binding domain"/>
    <property type="match status" value="2"/>
</dbReference>
<gene>
    <name evidence="9" type="primary">FMO1_3</name>
    <name evidence="9" type="ORF">LTR09_012512</name>
</gene>
<reference evidence="9" key="1">
    <citation type="submission" date="2023-04" db="EMBL/GenBank/DDBJ databases">
        <title>Black Yeasts Isolated from many extreme environments.</title>
        <authorList>
            <person name="Coleine C."/>
            <person name="Stajich J.E."/>
            <person name="Selbmann L."/>
        </authorList>
    </citation>
    <scope>NUCLEOTIDE SEQUENCE</scope>
    <source>
        <strain evidence="9">CCFEE 5312</strain>
    </source>
</reference>
<dbReference type="InterPro" id="IPR000960">
    <property type="entry name" value="Flavin_mOase"/>
</dbReference>